<dbReference type="KEGG" id="mis:MICPUN_61306"/>
<dbReference type="InParanoid" id="C1EC62"/>
<dbReference type="Gene3D" id="3.40.30.10">
    <property type="entry name" value="Glutaredoxin"/>
    <property type="match status" value="1"/>
</dbReference>
<keyword evidence="2" id="KW-1185">Reference proteome</keyword>
<evidence type="ECO:0008006" key="3">
    <source>
        <dbReference type="Google" id="ProtNLM"/>
    </source>
</evidence>
<dbReference type="EMBL" id="CP001329">
    <property type="protein sequence ID" value="ACO65844.1"/>
    <property type="molecule type" value="Genomic_DNA"/>
</dbReference>
<proteinExistence type="predicted"/>
<evidence type="ECO:0000313" key="2">
    <source>
        <dbReference type="Proteomes" id="UP000002009"/>
    </source>
</evidence>
<dbReference type="RefSeq" id="XP_002504586.1">
    <property type="nucleotide sequence ID" value="XM_002504540.1"/>
</dbReference>
<evidence type="ECO:0000313" key="1">
    <source>
        <dbReference type="EMBL" id="ACO65844.1"/>
    </source>
</evidence>
<accession>C1EC62</accession>
<name>C1EC62_MICCC</name>
<reference evidence="1 2" key="1">
    <citation type="journal article" date="2009" name="Science">
        <title>Green evolution and dynamic adaptations revealed by genomes of the marine picoeukaryotes Micromonas.</title>
        <authorList>
            <person name="Worden A.Z."/>
            <person name="Lee J.H."/>
            <person name="Mock T."/>
            <person name="Rouze P."/>
            <person name="Simmons M.P."/>
            <person name="Aerts A.L."/>
            <person name="Allen A.E."/>
            <person name="Cuvelier M.L."/>
            <person name="Derelle E."/>
            <person name="Everett M.V."/>
            <person name="Foulon E."/>
            <person name="Grimwood J."/>
            <person name="Gundlach H."/>
            <person name="Henrissat B."/>
            <person name="Napoli C."/>
            <person name="McDonald S.M."/>
            <person name="Parker M.S."/>
            <person name="Rombauts S."/>
            <person name="Salamov A."/>
            <person name="Von Dassow P."/>
            <person name="Badger J.H."/>
            <person name="Coutinho P.M."/>
            <person name="Demir E."/>
            <person name="Dubchak I."/>
            <person name="Gentemann C."/>
            <person name="Eikrem W."/>
            <person name="Gready J.E."/>
            <person name="John U."/>
            <person name="Lanier W."/>
            <person name="Lindquist E.A."/>
            <person name="Lucas S."/>
            <person name="Mayer K.F."/>
            <person name="Moreau H."/>
            <person name="Not F."/>
            <person name="Otillar R."/>
            <person name="Panaud O."/>
            <person name="Pangilinan J."/>
            <person name="Paulsen I."/>
            <person name="Piegu B."/>
            <person name="Poliakov A."/>
            <person name="Robbens S."/>
            <person name="Schmutz J."/>
            <person name="Toulza E."/>
            <person name="Wyss T."/>
            <person name="Zelensky A."/>
            <person name="Zhou K."/>
            <person name="Armbrust E.V."/>
            <person name="Bhattacharya D."/>
            <person name="Goodenough U.W."/>
            <person name="Van de Peer Y."/>
            <person name="Grigoriev I.V."/>
        </authorList>
    </citation>
    <scope>NUCLEOTIDE SEQUENCE [LARGE SCALE GENOMIC DNA]</scope>
    <source>
        <strain evidence="2">RCC299 / NOUM17</strain>
    </source>
</reference>
<dbReference type="SUPFAM" id="SSF52833">
    <property type="entry name" value="Thioredoxin-like"/>
    <property type="match status" value="1"/>
</dbReference>
<dbReference type="OrthoDB" id="10574313at2759"/>
<protein>
    <recommendedName>
        <fullName evidence="3">GST N-terminal domain-containing protein</fullName>
    </recommendedName>
</protein>
<organism evidence="1 2">
    <name type="scientific">Micromonas commoda (strain RCC299 / NOUM17 / CCMP2709)</name>
    <name type="common">Picoplanktonic green alga</name>
    <dbReference type="NCBI Taxonomy" id="296587"/>
    <lineage>
        <taxon>Eukaryota</taxon>
        <taxon>Viridiplantae</taxon>
        <taxon>Chlorophyta</taxon>
        <taxon>Mamiellophyceae</taxon>
        <taxon>Mamiellales</taxon>
        <taxon>Mamiellaceae</taxon>
        <taxon>Micromonas</taxon>
    </lineage>
</organism>
<gene>
    <name evidence="1" type="ORF">MICPUN_61306</name>
</gene>
<dbReference type="Proteomes" id="UP000002009">
    <property type="component" value="Chromosome 9"/>
</dbReference>
<dbReference type="GeneID" id="8246451"/>
<dbReference type="AlphaFoldDB" id="C1EC62"/>
<sequence>MPVVDDDTPTVWVIWGSQYVAKALVALDAHGIKHYVRRGKLGTGGLEDLPGGGKLVPVLTAGNDVVVPDSEAILRWAEKTRGANLYPTAQCAEWSERASDGFLPNAVLYYNWIEPKGYARSMRAKFASFVPWYAGGGTCIAGYLVDWGTAKKRAEFAEKALPELSKHPDVGTLEGRADAVAKEHVIREALVKELMHFQSGLANDAAGYLCGGEAPTAADCSVFAQLERLVGSMGDAAVPASVPGLLDDTRLGAIKKWREMMVEKHPIRYGGKRAPTAK</sequence>
<dbReference type="InterPro" id="IPR036249">
    <property type="entry name" value="Thioredoxin-like_sf"/>
</dbReference>